<proteinExistence type="predicted"/>
<dbReference type="STRING" id="529505.SAMN05421761_1307"/>
<gene>
    <name evidence="1" type="ORF">SAMN05421761_1307</name>
</gene>
<sequence>MKESNFKFGKLVLIFVIFHSLACNKLKDENIILGNDYKLILQDSIVVNNLSRILIFDYDENKNLYLGFSRDEEMLVTLNTNGEIERKVDLKGDGPEKYGYYIRNLGIYKNQIAIITNENIIFYSNDFEKISEYPYNSSIFVQSTSPFAKTMFLGEEGEEILIINPNLKFDYYGNDGAIDTLKYIEYFNFEELKLSNEIEAFDNKSKENSIFFDFNTPIISINDYNETLYLTLPLSEKISVFERKNSKFNKIKDISLEIENFIKVDPLPLGTEYGTLERKQQFLNGSRIWNIINFSEDVFGLIYFKQFDSRLKSELIEESLNYSLIERYGTLELILYDNDVKISSEIHFPNGRFVTKLKENKFIIEKPENLEIEEDFTVYYIYQLISNKD</sequence>
<keyword evidence="2" id="KW-1185">Reference proteome</keyword>
<name>A0A1N7Q4R5_9BACT</name>
<dbReference type="EMBL" id="FTOP01000030">
    <property type="protein sequence ID" value="SIT17848.1"/>
    <property type="molecule type" value="Genomic_DNA"/>
</dbReference>
<reference evidence="2" key="1">
    <citation type="submission" date="2017-01" db="EMBL/GenBank/DDBJ databases">
        <authorList>
            <person name="Varghese N."/>
            <person name="Submissions S."/>
        </authorList>
    </citation>
    <scope>NUCLEOTIDE SEQUENCE [LARGE SCALE GENOMIC DNA]</scope>
    <source>
        <strain evidence="2">DSM 46698</strain>
    </source>
</reference>
<evidence type="ECO:0008006" key="3">
    <source>
        <dbReference type="Google" id="ProtNLM"/>
    </source>
</evidence>
<organism evidence="1 2">
    <name type="scientific">Belliella pelovolcani</name>
    <dbReference type="NCBI Taxonomy" id="529505"/>
    <lineage>
        <taxon>Bacteria</taxon>
        <taxon>Pseudomonadati</taxon>
        <taxon>Bacteroidota</taxon>
        <taxon>Cytophagia</taxon>
        <taxon>Cytophagales</taxon>
        <taxon>Cyclobacteriaceae</taxon>
        <taxon>Belliella</taxon>
    </lineage>
</organism>
<accession>A0A1N7Q4R5</accession>
<dbReference type="AlphaFoldDB" id="A0A1N7Q4R5"/>
<dbReference type="RefSeq" id="WP_076503134.1">
    <property type="nucleotide sequence ID" value="NZ_FTOP01000030.1"/>
</dbReference>
<dbReference type="OrthoDB" id="819832at2"/>
<dbReference type="Proteomes" id="UP000186026">
    <property type="component" value="Unassembled WGS sequence"/>
</dbReference>
<evidence type="ECO:0000313" key="2">
    <source>
        <dbReference type="Proteomes" id="UP000186026"/>
    </source>
</evidence>
<protein>
    <recommendedName>
        <fullName evidence="3">6-bladed beta-propeller protein</fullName>
    </recommendedName>
</protein>
<evidence type="ECO:0000313" key="1">
    <source>
        <dbReference type="EMBL" id="SIT17848.1"/>
    </source>
</evidence>